<organism evidence="2 3">
    <name type="scientific">Xiphophorus couchianus</name>
    <name type="common">Monterrey platyfish</name>
    <dbReference type="NCBI Taxonomy" id="32473"/>
    <lineage>
        <taxon>Eukaryota</taxon>
        <taxon>Metazoa</taxon>
        <taxon>Chordata</taxon>
        <taxon>Craniata</taxon>
        <taxon>Vertebrata</taxon>
        <taxon>Euteleostomi</taxon>
        <taxon>Actinopterygii</taxon>
        <taxon>Neopterygii</taxon>
        <taxon>Teleostei</taxon>
        <taxon>Neoteleostei</taxon>
        <taxon>Acanthomorphata</taxon>
        <taxon>Ovalentaria</taxon>
        <taxon>Atherinomorphae</taxon>
        <taxon>Cyprinodontiformes</taxon>
        <taxon>Poeciliidae</taxon>
        <taxon>Poeciliinae</taxon>
        <taxon>Xiphophorus</taxon>
    </lineage>
</organism>
<reference evidence="2" key="1">
    <citation type="submission" date="2025-08" db="UniProtKB">
        <authorList>
            <consortium name="Ensembl"/>
        </authorList>
    </citation>
    <scope>IDENTIFICATION</scope>
</reference>
<dbReference type="GeneTree" id="ENSGT00940000165744"/>
<protein>
    <submittedName>
        <fullName evidence="2">Uncharacterized protein</fullName>
    </submittedName>
</protein>
<accession>A0A3B5LAZ1</accession>
<dbReference type="Gene3D" id="1.25.40.10">
    <property type="entry name" value="Tetratricopeptide repeat domain"/>
    <property type="match status" value="2"/>
</dbReference>
<evidence type="ECO:0000313" key="3">
    <source>
        <dbReference type="Proteomes" id="UP000261380"/>
    </source>
</evidence>
<keyword evidence="1" id="KW-0732">Signal</keyword>
<dbReference type="PANTHER" id="PTHR44444">
    <property type="entry name" value="PROTEIN SEL-1 HOMOLOG 3"/>
    <property type="match status" value="1"/>
</dbReference>
<dbReference type="Ensembl" id="ENSXCOT00000007766.1">
    <property type="protein sequence ID" value="ENSXCOP00000007670.1"/>
    <property type="gene ID" value="ENSXCOG00000005883.1"/>
</dbReference>
<dbReference type="SMART" id="SM00671">
    <property type="entry name" value="SEL1"/>
    <property type="match status" value="5"/>
</dbReference>
<dbReference type="InterPro" id="IPR042756">
    <property type="entry name" value="Sel-1L3"/>
</dbReference>
<evidence type="ECO:0000256" key="1">
    <source>
        <dbReference type="SAM" id="SignalP"/>
    </source>
</evidence>
<dbReference type="InterPro" id="IPR006597">
    <property type="entry name" value="Sel1-like"/>
</dbReference>
<feature type="signal peptide" evidence="1">
    <location>
        <begin position="1"/>
        <end position="19"/>
    </location>
</feature>
<dbReference type="AlphaFoldDB" id="A0A3B5LAZ1"/>
<keyword evidence="3" id="KW-1185">Reference proteome</keyword>
<dbReference type="PANTHER" id="PTHR44444:SF4">
    <property type="entry name" value="PROTEIN SEL-1 HOMOLOG 3 ISOFORM X1"/>
    <property type="match status" value="1"/>
</dbReference>
<reference evidence="2" key="2">
    <citation type="submission" date="2025-09" db="UniProtKB">
        <authorList>
            <consortium name="Ensembl"/>
        </authorList>
    </citation>
    <scope>IDENTIFICATION</scope>
</reference>
<sequence>VMLMHVCNCVCAVLQIVCGLDQVKLLNPPEEALPDHLLRVFYSCDGAATVQLDCVVSFETGSVSTVPIRRWSCVPSDPVIRTVKLNLPDWLVYQADGIVPESHRVLSCFLRASVRYSGSDDTKRSKGSQDVAFLLPKPFFSRPIKQHRLCTAWSKQMLQLTQQFLQKKCPLEQETIHLLSALYASTGESFGITKSLDPYRNELLEHFRVKAVPFPWCELSLWVFVSRYCEHRLCGVFHHIDSHNNYATPALLLTKSGRLHIQISGASEESSAFLSSFAVPLNKWCQLTLTLQGRTVSDLMLTQHKFIIHSAMLDDTEGYFVIGGGKFIRGLEGYFGPVVYYRNRLFSLVFLHPQSDAAAPEVIKNINLTGWLQSCQEFLFDITVKISGFTLKAKHQRKSGNVSFCPPDVMGYQTPAGGTAVSPSAVGRALYSFSVQKMSQMGSSAAVRKVLPLLLQAGCLADNHALHMSSVLYSSGLGFIPMFLCWSQAWLLALLAAQRDHRLALLHLGHVHQRGLHGLPKDPDLAYAYYANIAKQTTLDRHNPTPQQTFVEAVYLNDDEALNRQTNEDHHIFQWLKLQARRGAADAEQALARMLFWGQQGLSPNIQEAVKHYRRGAVQLEDPASMYDYAIVLLLGQGVEKDVPKGVTFLKKAMEQGFVPAVNALAWYYEQFEKDYQQAVALWEEADLLGSPDAPLNLGVLYSQGLYPGKPADQVRKHAKAHIPCTLVWVKWTAEQNGYLGTVLRKALDSYLKSDTFISLVFYMMAAESGYSPAQFNVAYLCEQNAGFLDPAYATRCMWRYYNLTIQSQKPDSYAFIRMGDLLYEGSDSREKDFSSAAHMYSLAALRKNPQGWYNLGLLAEDGYRLPLPVLIELGLSELHLADKNLLLSTLYKRLAKANKHVFVTLVILKVYFFSSQMQRLGQRGFVLTLQPRSAQRDARATQSLDPNLTECTNNYPRVIMNLMSYFIELSHVKKKKL</sequence>
<evidence type="ECO:0000313" key="2">
    <source>
        <dbReference type="Ensembl" id="ENSXCOP00000007670.1"/>
    </source>
</evidence>
<proteinExistence type="predicted"/>
<dbReference type="Pfam" id="PF08238">
    <property type="entry name" value="Sel1"/>
    <property type="match status" value="5"/>
</dbReference>
<feature type="chain" id="PRO_5017279263" evidence="1">
    <location>
        <begin position="20"/>
        <end position="978"/>
    </location>
</feature>
<dbReference type="Proteomes" id="UP000261380">
    <property type="component" value="Unplaced"/>
</dbReference>
<dbReference type="InterPro" id="IPR011990">
    <property type="entry name" value="TPR-like_helical_dom_sf"/>
</dbReference>
<dbReference type="SUPFAM" id="SSF81901">
    <property type="entry name" value="HCP-like"/>
    <property type="match status" value="2"/>
</dbReference>
<name>A0A3B5LAZ1_9TELE</name>
<dbReference type="STRING" id="32473.ENSXCOP00000007670"/>